<dbReference type="OrthoDB" id="9799909at2"/>
<dbReference type="NCBIfam" id="NF003339">
    <property type="entry name" value="PRK04351.1"/>
    <property type="match status" value="1"/>
</dbReference>
<evidence type="ECO:0000259" key="1">
    <source>
        <dbReference type="SMART" id="SM00731"/>
    </source>
</evidence>
<feature type="domain" description="SprT-like" evidence="1">
    <location>
        <begin position="4"/>
        <end position="148"/>
    </location>
</feature>
<dbReference type="GO" id="GO:0006950">
    <property type="term" value="P:response to stress"/>
    <property type="evidence" value="ECO:0007669"/>
    <property type="project" value="UniProtKB-ARBA"/>
</dbReference>
<dbReference type="AlphaFoldDB" id="A0A2Z6TFM4"/>
<keyword evidence="3" id="KW-1185">Reference proteome</keyword>
<proteinExistence type="predicted"/>
<dbReference type="InterPro" id="IPR035240">
    <property type="entry name" value="SprT_Zn_ribbon"/>
</dbReference>
<dbReference type="EMBL" id="BFBY01000004">
    <property type="protein sequence ID" value="GBG04822.1"/>
    <property type="molecule type" value="Genomic_DNA"/>
</dbReference>
<gene>
    <name evidence="2" type="primary">sprT</name>
    <name evidence="2" type="ORF">LrDSM24759_07360</name>
</gene>
<comment type="caution">
    <text evidence="2">The sequence shown here is derived from an EMBL/GenBank/DDBJ whole genome shotgun (WGS) entry which is preliminary data.</text>
</comment>
<evidence type="ECO:0000313" key="2">
    <source>
        <dbReference type="EMBL" id="GBG04822.1"/>
    </source>
</evidence>
<sequence>MNENELQTLVEQISLTYFKRPFNHQVKINNRMRTTGGRYFLKDHHIEINGHFLAENYRQDLIGIIKHELTHYHLHLLGKGYQHRNTDFKNLLKQVGGSRYTPDIGLRRKAKINYLYRCQNCGLIYPRVRKINTRRYYCGKCRGELRLIEKSN</sequence>
<dbReference type="Pfam" id="PF17283">
    <property type="entry name" value="Zn_ribbon_SprT"/>
    <property type="match status" value="1"/>
</dbReference>
<dbReference type="Pfam" id="PF10263">
    <property type="entry name" value="SprT-like"/>
    <property type="match status" value="1"/>
</dbReference>
<dbReference type="Proteomes" id="UP000257317">
    <property type="component" value="Unassembled WGS sequence"/>
</dbReference>
<evidence type="ECO:0000313" key="3">
    <source>
        <dbReference type="Proteomes" id="UP000257317"/>
    </source>
</evidence>
<reference evidence="3" key="1">
    <citation type="submission" date="2018-03" db="EMBL/GenBank/DDBJ databases">
        <title>New taxa in the Lactobacillus gasseri group.</title>
        <authorList>
            <person name="Tanizawa Y."/>
            <person name="Tohno M."/>
            <person name="Endo A."/>
            <person name="Arita M."/>
        </authorList>
    </citation>
    <scope>NUCLEOTIDE SEQUENCE [LARGE SCALE GENOMIC DNA]</scope>
    <source>
        <strain evidence="3">DSM 24759</strain>
    </source>
</reference>
<accession>A0A2Z6TFM4</accession>
<protein>
    <submittedName>
        <fullName evidence="2">SprT family metallopeptidase</fullName>
    </submittedName>
</protein>
<name>A0A2Z6TFM4_9LACO</name>
<organism evidence="2 3">
    <name type="scientific">Lactobacillus rodentium</name>
    <dbReference type="NCBI Taxonomy" id="947835"/>
    <lineage>
        <taxon>Bacteria</taxon>
        <taxon>Bacillati</taxon>
        <taxon>Bacillota</taxon>
        <taxon>Bacilli</taxon>
        <taxon>Lactobacillales</taxon>
        <taxon>Lactobacillaceae</taxon>
        <taxon>Lactobacillus</taxon>
    </lineage>
</organism>
<dbReference type="RefSeq" id="WP_117118163.1">
    <property type="nucleotide sequence ID" value="NZ_BFBY01000004.1"/>
</dbReference>
<dbReference type="InterPro" id="IPR006640">
    <property type="entry name" value="SprT-like_domain"/>
</dbReference>
<dbReference type="SMART" id="SM00731">
    <property type="entry name" value="SprT"/>
    <property type="match status" value="1"/>
</dbReference>